<proteinExistence type="inferred from homology"/>
<evidence type="ECO:0000313" key="7">
    <source>
        <dbReference type="Proteomes" id="UP000217182"/>
    </source>
</evidence>
<dbReference type="InterPro" id="IPR036390">
    <property type="entry name" value="WH_DNA-bd_sf"/>
</dbReference>
<feature type="domain" description="HTH lysR-type" evidence="5">
    <location>
        <begin position="6"/>
        <end position="63"/>
    </location>
</feature>
<keyword evidence="3" id="KW-0238">DNA-binding</keyword>
<dbReference type="InterPro" id="IPR000847">
    <property type="entry name" value="LysR_HTH_N"/>
</dbReference>
<protein>
    <recommendedName>
        <fullName evidence="5">HTH lysR-type domain-containing protein</fullName>
    </recommendedName>
</protein>
<name>A0A250B7X3_9GAMM</name>
<keyword evidence="2" id="KW-0805">Transcription regulation</keyword>
<dbReference type="PANTHER" id="PTHR30126">
    <property type="entry name" value="HTH-TYPE TRANSCRIPTIONAL REGULATOR"/>
    <property type="match status" value="1"/>
</dbReference>
<dbReference type="Gene3D" id="3.40.190.10">
    <property type="entry name" value="Periplasmic binding protein-like II"/>
    <property type="match status" value="3"/>
</dbReference>
<dbReference type="GO" id="GO:0000976">
    <property type="term" value="F:transcription cis-regulatory region binding"/>
    <property type="evidence" value="ECO:0007669"/>
    <property type="project" value="TreeGrafter"/>
</dbReference>
<evidence type="ECO:0000256" key="4">
    <source>
        <dbReference type="ARBA" id="ARBA00023163"/>
    </source>
</evidence>
<evidence type="ECO:0000259" key="5">
    <source>
        <dbReference type="PROSITE" id="PS50931"/>
    </source>
</evidence>
<dbReference type="CDD" id="cd05466">
    <property type="entry name" value="PBP2_LTTR_substrate"/>
    <property type="match status" value="1"/>
</dbReference>
<dbReference type="Pfam" id="PF00126">
    <property type="entry name" value="HTH_1"/>
    <property type="match status" value="1"/>
</dbReference>
<dbReference type="InterPro" id="IPR005119">
    <property type="entry name" value="LysR_subst-bd"/>
</dbReference>
<dbReference type="InterPro" id="IPR036388">
    <property type="entry name" value="WH-like_DNA-bd_sf"/>
</dbReference>
<accession>A0A250B7X3</accession>
<comment type="similarity">
    <text evidence="1">Belongs to the LysR transcriptional regulatory family.</text>
</comment>
<dbReference type="AlphaFoldDB" id="A0A250B7X3"/>
<dbReference type="Proteomes" id="UP000217182">
    <property type="component" value="Chromosome"/>
</dbReference>
<keyword evidence="7" id="KW-1185">Reference proteome</keyword>
<reference evidence="6 7" key="1">
    <citation type="submission" date="2016-01" db="EMBL/GenBank/DDBJ databases">
        <authorList>
            <person name="Oliw E.H."/>
        </authorList>
    </citation>
    <scope>NUCLEOTIDE SEQUENCE [LARGE SCALE GENOMIC DNA]</scope>
    <source>
        <strain evidence="6 7">FRB97</strain>
    </source>
</reference>
<dbReference type="Gene3D" id="1.10.10.10">
    <property type="entry name" value="Winged helix-like DNA-binding domain superfamily/Winged helix DNA-binding domain"/>
    <property type="match status" value="1"/>
</dbReference>
<evidence type="ECO:0000256" key="2">
    <source>
        <dbReference type="ARBA" id="ARBA00023015"/>
    </source>
</evidence>
<dbReference type="SUPFAM" id="SSF53850">
    <property type="entry name" value="Periplasmic binding protein-like II"/>
    <property type="match status" value="1"/>
</dbReference>
<dbReference type="Pfam" id="PF03466">
    <property type="entry name" value="LysR_substrate"/>
    <property type="match status" value="1"/>
</dbReference>
<evidence type="ECO:0000256" key="1">
    <source>
        <dbReference type="ARBA" id="ARBA00009437"/>
    </source>
</evidence>
<gene>
    <name evidence="6" type="ORF">AWC35_04100</name>
</gene>
<dbReference type="PROSITE" id="PS50931">
    <property type="entry name" value="HTH_LYSR"/>
    <property type="match status" value="1"/>
</dbReference>
<dbReference type="PANTHER" id="PTHR30126:SF98">
    <property type="entry name" value="HTH-TYPE TRANSCRIPTIONAL ACTIVATOR BAUR"/>
    <property type="match status" value="1"/>
</dbReference>
<dbReference type="SUPFAM" id="SSF46785">
    <property type="entry name" value="Winged helix' DNA-binding domain"/>
    <property type="match status" value="1"/>
</dbReference>
<dbReference type="GO" id="GO:0003700">
    <property type="term" value="F:DNA-binding transcription factor activity"/>
    <property type="evidence" value="ECO:0007669"/>
    <property type="project" value="InterPro"/>
</dbReference>
<sequence>MNITDIDLRLLRVFLAVVDSRGFSNAQAILGRDASTISRQITQLECRLGFKLCERGRSGFALTDEGAVIYRRAVELFAVTRRFEHDAIAMQRQLSGPIRIAMIDNLITDDNCPLTATIQRFVQREHNQAEFFIDIAAPARIEQAVLDNRSDIGIGIFSHNLQELEYLPLYLEQDLLYAAVTHPLASLRGAELQEGLPSAKKVVREFLDSADLLPLGEERVPPNAWVSNIEAAAMLILAGNHIGFLPAHFAKRWVEKGELVILDPAQYRRSSPIQAITRKSKHAPRPVLKAFIDDLLLVSQTCG</sequence>
<organism evidence="6 7">
    <name type="scientific">Gibbsiella quercinecans</name>
    <dbReference type="NCBI Taxonomy" id="929813"/>
    <lineage>
        <taxon>Bacteria</taxon>
        <taxon>Pseudomonadati</taxon>
        <taxon>Pseudomonadota</taxon>
        <taxon>Gammaproteobacteria</taxon>
        <taxon>Enterobacterales</taxon>
        <taxon>Yersiniaceae</taxon>
        <taxon>Gibbsiella</taxon>
    </lineage>
</organism>
<evidence type="ECO:0000256" key="3">
    <source>
        <dbReference type="ARBA" id="ARBA00023125"/>
    </source>
</evidence>
<keyword evidence="4" id="KW-0804">Transcription</keyword>
<evidence type="ECO:0000313" key="6">
    <source>
        <dbReference type="EMBL" id="ATA22330.1"/>
    </source>
</evidence>
<dbReference type="EMBL" id="CP014136">
    <property type="protein sequence ID" value="ATA22330.1"/>
    <property type="molecule type" value="Genomic_DNA"/>
</dbReference>
<dbReference type="KEGG" id="gqu:AWC35_04100"/>